<dbReference type="EMBL" id="WNZX01000006">
    <property type="protein sequence ID" value="MUG70789.1"/>
    <property type="molecule type" value="Genomic_DNA"/>
</dbReference>
<accession>A0A7X2Z9G0</accession>
<keyword evidence="2" id="KW-1185">Reference proteome</keyword>
<reference evidence="1 2" key="1">
    <citation type="submission" date="2019-11" db="EMBL/GenBank/DDBJ databases">
        <title>Draft genome sequences of five Paenibacillus species of dairy origin.</title>
        <authorList>
            <person name="Olajide A.M."/>
            <person name="Chen S."/>
            <person name="Lapointe G."/>
        </authorList>
    </citation>
    <scope>NUCLEOTIDE SEQUENCE [LARGE SCALE GENOMIC DNA]</scope>
    <source>
        <strain evidence="1 2">2CS3</strain>
    </source>
</reference>
<organism evidence="1 2">
    <name type="scientific">Paenibacillus validus</name>
    <dbReference type="NCBI Taxonomy" id="44253"/>
    <lineage>
        <taxon>Bacteria</taxon>
        <taxon>Bacillati</taxon>
        <taxon>Bacillota</taxon>
        <taxon>Bacilli</taxon>
        <taxon>Bacillales</taxon>
        <taxon>Paenibacillaceae</taxon>
        <taxon>Paenibacillus</taxon>
    </lineage>
</organism>
<evidence type="ECO:0000313" key="2">
    <source>
        <dbReference type="Proteomes" id="UP000450917"/>
    </source>
</evidence>
<sequence length="630" mass="69982">MFTFRTMPWLRLFVSILLLGSVFTAYHMAGVQGEARIPPFVLIRLEDVGPGGQYGSIEQLGKLRAVLEYLQEQHVAYHIALIPRWIDYPKDGPAYDVRLDQADHPYVAAFQKVVKDALSSGAIVGMHGYTHQVGQSRRDDGHHESGIGNEFDVADVAETQTKAFAEERMREGLAIFRNAGITPQFWEAPHYHTTAAQDEVFRSYFGLQYQSEVQAHRNAPAAIYMNGRNEGSTLGAAYVPTPFDYIPSNKDERVILDRLGKSDNIGSFFYHPFLEFKSLIPVTDEEGDQLYRDGLPVYRYPDKNVSVLQKLVAGLKAKGYAFYSIQDYVPFTPAQHVTAADGSLSRLLLGDADGDGQVDRIDWNERNGDVSVTLGRYQGVRNEQPGQAAKWGRMAYKKGAAAAVSGRDEKGPCSVWKADPNGKLEWYAASGGRFEPSGSWTIDARAWDSLYTLPLAGGDLLVAGLTQERRELYGWLLHKDEMRPLKPYKLRSELRSELQARRESGGTLFAAKDGASAGIEFKPDTQKLEWTAARAGLDLPNEEGKLRFGDYNGDGLEDVFRWNSRTMTGTVYLRTNEAGWKLLSGFGPWGVPGAEPKLWIADADGNGKSDLALQDSKSGDLDVALSFIRQ</sequence>
<dbReference type="GO" id="GO:0005975">
    <property type="term" value="P:carbohydrate metabolic process"/>
    <property type="evidence" value="ECO:0007669"/>
    <property type="project" value="InterPro"/>
</dbReference>
<gene>
    <name evidence="1" type="ORF">GNP93_08860</name>
</gene>
<comment type="caution">
    <text evidence="1">The sequence shown here is derived from an EMBL/GenBank/DDBJ whole genome shotgun (WGS) entry which is preliminary data.</text>
</comment>
<name>A0A7X2Z9G0_9BACL</name>
<proteinExistence type="predicted"/>
<protein>
    <submittedName>
        <fullName evidence="1">DUF2334 domain-containing protein</fullName>
    </submittedName>
</protein>
<dbReference type="Proteomes" id="UP000450917">
    <property type="component" value="Unassembled WGS sequence"/>
</dbReference>
<dbReference type="Gene3D" id="3.20.20.370">
    <property type="entry name" value="Glycoside hydrolase/deacetylase"/>
    <property type="match status" value="1"/>
</dbReference>
<dbReference type="InterPro" id="IPR011330">
    <property type="entry name" value="Glyco_hydro/deAcase_b/a-brl"/>
</dbReference>
<dbReference type="AlphaFoldDB" id="A0A7X2Z9G0"/>
<evidence type="ECO:0000313" key="1">
    <source>
        <dbReference type="EMBL" id="MUG70789.1"/>
    </source>
</evidence>
<dbReference type="Pfam" id="PF10096">
    <property type="entry name" value="DUF2334"/>
    <property type="match status" value="1"/>
</dbReference>
<dbReference type="InterPro" id="IPR028994">
    <property type="entry name" value="Integrin_alpha_N"/>
</dbReference>
<dbReference type="SUPFAM" id="SSF88713">
    <property type="entry name" value="Glycoside hydrolase/deacetylase"/>
    <property type="match status" value="1"/>
</dbReference>
<dbReference type="InterPro" id="IPR018763">
    <property type="entry name" value="DUF2334"/>
</dbReference>
<dbReference type="SUPFAM" id="SSF69318">
    <property type="entry name" value="Integrin alpha N-terminal domain"/>
    <property type="match status" value="1"/>
</dbReference>
<dbReference type="RefSeq" id="WP_155614491.1">
    <property type="nucleotide sequence ID" value="NZ_WNZX01000006.1"/>
</dbReference>